<dbReference type="SUPFAM" id="SSF51182">
    <property type="entry name" value="RmlC-like cupins"/>
    <property type="match status" value="1"/>
</dbReference>
<protein>
    <recommendedName>
        <fullName evidence="9">Germin-like protein</fullName>
    </recommendedName>
</protein>
<dbReference type="CDD" id="cd02241">
    <property type="entry name" value="cupin_OxOx"/>
    <property type="match status" value="1"/>
</dbReference>
<dbReference type="PANTHER" id="PTHR31238">
    <property type="entry name" value="GERMIN-LIKE PROTEIN SUBFAMILY 3 MEMBER 3"/>
    <property type="match status" value="1"/>
</dbReference>
<feature type="domain" description="Cupin type-1" evidence="10">
    <location>
        <begin position="47"/>
        <end position="156"/>
    </location>
</feature>
<keyword evidence="5 9" id="KW-0479">Metal-binding</keyword>
<keyword evidence="9" id="KW-0732">Signal</keyword>
<comment type="caution">
    <text evidence="11">The sequence shown here is derived from an EMBL/GenBank/DDBJ whole genome shotgun (WGS) entry which is preliminary data.</text>
</comment>
<dbReference type="PRINTS" id="PR00325">
    <property type="entry name" value="GERMIN"/>
</dbReference>
<dbReference type="Proteomes" id="UP001174677">
    <property type="component" value="Chromosome 6"/>
</dbReference>
<evidence type="ECO:0000256" key="3">
    <source>
        <dbReference type="ARBA" id="ARBA00022523"/>
    </source>
</evidence>
<keyword evidence="7" id="KW-0325">Glycoprotein</keyword>
<evidence type="ECO:0000256" key="6">
    <source>
        <dbReference type="ARBA" id="ARBA00023157"/>
    </source>
</evidence>
<feature type="chain" id="PRO_5044953931" description="Germin-like protein" evidence="9">
    <location>
        <begin position="19"/>
        <end position="166"/>
    </location>
</feature>
<dbReference type="Pfam" id="PF00190">
    <property type="entry name" value="Cupin_1"/>
    <property type="match status" value="1"/>
</dbReference>
<evidence type="ECO:0000256" key="1">
    <source>
        <dbReference type="ARBA" id="ARBA00004271"/>
    </source>
</evidence>
<evidence type="ECO:0000256" key="7">
    <source>
        <dbReference type="ARBA" id="ARBA00023180"/>
    </source>
</evidence>
<evidence type="ECO:0000259" key="10">
    <source>
        <dbReference type="SMART" id="SM00835"/>
    </source>
</evidence>
<gene>
    <name evidence="11" type="ORF">P3X46_011193</name>
</gene>
<name>A0ABQ9MHK0_HEVBR</name>
<evidence type="ECO:0000256" key="9">
    <source>
        <dbReference type="RuleBase" id="RU366015"/>
    </source>
</evidence>
<dbReference type="SMART" id="SM00835">
    <property type="entry name" value="Cupin_1"/>
    <property type="match status" value="1"/>
</dbReference>
<feature type="signal peptide" evidence="9">
    <location>
        <begin position="1"/>
        <end position="18"/>
    </location>
</feature>
<keyword evidence="3 9" id="KW-0052">Apoplast</keyword>
<dbReference type="Gene3D" id="2.60.120.10">
    <property type="entry name" value="Jelly Rolls"/>
    <property type="match status" value="1"/>
</dbReference>
<comment type="similarity">
    <text evidence="2 9">Belongs to the germin family.</text>
</comment>
<organism evidence="11 12">
    <name type="scientific">Hevea brasiliensis</name>
    <name type="common">Para rubber tree</name>
    <name type="synonym">Siphonia brasiliensis</name>
    <dbReference type="NCBI Taxonomy" id="3981"/>
    <lineage>
        <taxon>Eukaryota</taxon>
        <taxon>Viridiplantae</taxon>
        <taxon>Streptophyta</taxon>
        <taxon>Embryophyta</taxon>
        <taxon>Tracheophyta</taxon>
        <taxon>Spermatophyta</taxon>
        <taxon>Magnoliopsida</taxon>
        <taxon>eudicotyledons</taxon>
        <taxon>Gunneridae</taxon>
        <taxon>Pentapetalae</taxon>
        <taxon>rosids</taxon>
        <taxon>fabids</taxon>
        <taxon>Malpighiales</taxon>
        <taxon>Euphorbiaceae</taxon>
        <taxon>Crotonoideae</taxon>
        <taxon>Micrandreae</taxon>
        <taxon>Hevea</taxon>
    </lineage>
</organism>
<dbReference type="InterPro" id="IPR001929">
    <property type="entry name" value="Germin"/>
</dbReference>
<reference evidence="11" key="1">
    <citation type="journal article" date="2023" name="Plant Biotechnol. J.">
        <title>Chromosome-level wild Hevea brasiliensis genome provides new tools for genomic-assisted breeding and valuable loci to elevate rubber yield.</title>
        <authorList>
            <person name="Cheng H."/>
            <person name="Song X."/>
            <person name="Hu Y."/>
            <person name="Wu T."/>
            <person name="Yang Q."/>
            <person name="An Z."/>
            <person name="Feng S."/>
            <person name="Deng Z."/>
            <person name="Wu W."/>
            <person name="Zeng X."/>
            <person name="Tu M."/>
            <person name="Wang X."/>
            <person name="Huang H."/>
        </authorList>
    </citation>
    <scope>NUCLEOTIDE SEQUENCE</scope>
    <source>
        <strain evidence="11">MT/VB/25A 57/8</strain>
    </source>
</reference>
<evidence type="ECO:0000256" key="2">
    <source>
        <dbReference type="ARBA" id="ARBA00007456"/>
    </source>
</evidence>
<keyword evidence="6" id="KW-1015">Disulfide bond</keyword>
<comment type="subcellular location">
    <subcellularLocation>
        <location evidence="1 9">Secreted</location>
        <location evidence="1 9">Extracellular space</location>
        <location evidence="1 9">Apoplast</location>
    </subcellularLocation>
</comment>
<evidence type="ECO:0000256" key="5">
    <source>
        <dbReference type="ARBA" id="ARBA00022723"/>
    </source>
</evidence>
<dbReference type="InterPro" id="IPR011051">
    <property type="entry name" value="RmlC_Cupin_sf"/>
</dbReference>
<accession>A0ABQ9MHK0</accession>
<sequence length="166" mass="17518">MLHILFLVALLFFQSSQAADLCVAKLKGIGYTCRNPANVTIDDFVFSGLGVAGNTTNIISVNGLGLSTARLDLAIGGVIPIHTHPTASEILFVVYGKITAGFISSSAISVYVKTLKKGDVMIFPQGLLILDFALFGNNLPSAFVEKVTFLDDAQVKKLKGVLGGIS</sequence>
<evidence type="ECO:0000256" key="8">
    <source>
        <dbReference type="ARBA" id="ARBA00023211"/>
    </source>
</evidence>
<keyword evidence="12" id="KW-1185">Reference proteome</keyword>
<evidence type="ECO:0000313" key="12">
    <source>
        <dbReference type="Proteomes" id="UP001174677"/>
    </source>
</evidence>
<evidence type="ECO:0000256" key="4">
    <source>
        <dbReference type="ARBA" id="ARBA00022525"/>
    </source>
</evidence>
<dbReference type="PROSITE" id="PS00725">
    <property type="entry name" value="GERMIN"/>
    <property type="match status" value="1"/>
</dbReference>
<dbReference type="InterPro" id="IPR006045">
    <property type="entry name" value="Cupin_1"/>
</dbReference>
<dbReference type="InterPro" id="IPR014710">
    <property type="entry name" value="RmlC-like_jellyroll"/>
</dbReference>
<dbReference type="InterPro" id="IPR019780">
    <property type="entry name" value="Germin_Mn-BS"/>
</dbReference>
<keyword evidence="4 9" id="KW-0964">Secreted</keyword>
<keyword evidence="8 9" id="KW-0464">Manganese</keyword>
<evidence type="ECO:0000313" key="11">
    <source>
        <dbReference type="EMBL" id="KAJ9179403.1"/>
    </source>
</evidence>
<proteinExistence type="inferred from homology"/>
<dbReference type="EMBL" id="JARPOI010000006">
    <property type="protein sequence ID" value="KAJ9179403.1"/>
    <property type="molecule type" value="Genomic_DNA"/>
</dbReference>